<sequence>MDFWNNNTNGTNTSSINNDDLNIPVTSQHGTRSLSPYLNFDPSYLQENAPEFITLEDNKQRGRFEHAFVHIGGASMIGASIGGTLGFYRGLKATTLAGQTGKLRRTQLINHFMKNGSTVATKLGAVTMLYNGFGVLLEYFRETEDPLNALGAATVTGMFYKSSGGLRKCVMGGGVGLALASIWCLWNNREALSEIRHHRMNPA</sequence>
<dbReference type="GO" id="GO:0008320">
    <property type="term" value="F:protein transmembrane transporter activity"/>
    <property type="evidence" value="ECO:0007669"/>
    <property type="project" value="TreeGrafter"/>
</dbReference>
<evidence type="ECO:0000256" key="5">
    <source>
        <dbReference type="SAM" id="MobiDB-lite"/>
    </source>
</evidence>
<dbReference type="OrthoDB" id="159299at2759"/>
<dbReference type="GO" id="GO:0030150">
    <property type="term" value="P:protein import into mitochondrial matrix"/>
    <property type="evidence" value="ECO:0007669"/>
    <property type="project" value="TreeGrafter"/>
</dbReference>
<name>A0A834XPV8_APHGI</name>
<evidence type="ECO:0008006" key="8">
    <source>
        <dbReference type="Google" id="ProtNLM"/>
    </source>
</evidence>
<dbReference type="PANTHER" id="PTHR15371">
    <property type="entry name" value="TIM23"/>
    <property type="match status" value="1"/>
</dbReference>
<accession>A0A834XPV8</accession>
<keyword evidence="4" id="KW-0472">Membrane</keyword>
<feature type="region of interest" description="Disordered" evidence="5">
    <location>
        <begin position="1"/>
        <end position="21"/>
    </location>
</feature>
<dbReference type="EMBL" id="JACMRX010000004">
    <property type="protein sequence ID" value="KAF7991215.1"/>
    <property type="molecule type" value="Genomic_DNA"/>
</dbReference>
<evidence type="ECO:0000313" key="6">
    <source>
        <dbReference type="EMBL" id="KAF7991215.1"/>
    </source>
</evidence>
<dbReference type="AlphaFoldDB" id="A0A834XPV8"/>
<keyword evidence="3" id="KW-1133">Transmembrane helix</keyword>
<evidence type="ECO:0000256" key="4">
    <source>
        <dbReference type="ARBA" id="ARBA00023136"/>
    </source>
</evidence>
<dbReference type="GO" id="GO:0005744">
    <property type="term" value="C:TIM23 mitochondrial import inner membrane translocase complex"/>
    <property type="evidence" value="ECO:0007669"/>
    <property type="project" value="TreeGrafter"/>
</dbReference>
<comment type="subcellular location">
    <subcellularLocation>
        <location evidence="1">Membrane</location>
        <topology evidence="1">Multi-pass membrane protein</topology>
    </subcellularLocation>
</comment>
<dbReference type="InterPro" id="IPR045238">
    <property type="entry name" value="Tim23-like"/>
</dbReference>
<keyword evidence="2" id="KW-0812">Transmembrane</keyword>
<evidence type="ECO:0000256" key="3">
    <source>
        <dbReference type="ARBA" id="ARBA00022989"/>
    </source>
</evidence>
<protein>
    <recommendedName>
        <fullName evidence="8">Mitochondrial import inner membrane translocase subunit Tim23</fullName>
    </recommendedName>
</protein>
<feature type="compositionally biased region" description="Low complexity" evidence="5">
    <location>
        <begin position="1"/>
        <end position="18"/>
    </location>
</feature>
<dbReference type="PANTHER" id="PTHR15371:SF0">
    <property type="entry name" value="SD19278P"/>
    <property type="match status" value="1"/>
</dbReference>
<evidence type="ECO:0000256" key="1">
    <source>
        <dbReference type="ARBA" id="ARBA00004141"/>
    </source>
</evidence>
<reference evidence="6 7" key="1">
    <citation type="submission" date="2020-08" db="EMBL/GenBank/DDBJ databases">
        <title>Aphidius gifuensis genome sequencing and assembly.</title>
        <authorList>
            <person name="Du Z."/>
        </authorList>
    </citation>
    <scope>NUCLEOTIDE SEQUENCE [LARGE SCALE GENOMIC DNA]</scope>
    <source>
        <strain evidence="6">YNYX2018</strain>
        <tissue evidence="6">Adults</tissue>
    </source>
</reference>
<dbReference type="Pfam" id="PF02466">
    <property type="entry name" value="Tim17"/>
    <property type="match status" value="1"/>
</dbReference>
<dbReference type="Proteomes" id="UP000639338">
    <property type="component" value="Unassembled WGS sequence"/>
</dbReference>
<evidence type="ECO:0000313" key="7">
    <source>
        <dbReference type="Proteomes" id="UP000639338"/>
    </source>
</evidence>
<organism evidence="6 7">
    <name type="scientific">Aphidius gifuensis</name>
    <name type="common">Parasitoid wasp</name>
    <dbReference type="NCBI Taxonomy" id="684658"/>
    <lineage>
        <taxon>Eukaryota</taxon>
        <taxon>Metazoa</taxon>
        <taxon>Ecdysozoa</taxon>
        <taxon>Arthropoda</taxon>
        <taxon>Hexapoda</taxon>
        <taxon>Insecta</taxon>
        <taxon>Pterygota</taxon>
        <taxon>Neoptera</taxon>
        <taxon>Endopterygota</taxon>
        <taxon>Hymenoptera</taxon>
        <taxon>Apocrita</taxon>
        <taxon>Ichneumonoidea</taxon>
        <taxon>Braconidae</taxon>
        <taxon>Aphidiinae</taxon>
        <taxon>Aphidius</taxon>
    </lineage>
</organism>
<keyword evidence="7" id="KW-1185">Reference proteome</keyword>
<gene>
    <name evidence="6" type="ORF">HCN44_002777</name>
</gene>
<evidence type="ECO:0000256" key="2">
    <source>
        <dbReference type="ARBA" id="ARBA00022692"/>
    </source>
</evidence>
<proteinExistence type="predicted"/>
<comment type="caution">
    <text evidence="6">The sequence shown here is derived from an EMBL/GenBank/DDBJ whole genome shotgun (WGS) entry which is preliminary data.</text>
</comment>